<dbReference type="Gene3D" id="3.60.15.10">
    <property type="entry name" value="Ribonuclease Z/Hydroxyacylglutathione hydrolase-like"/>
    <property type="match status" value="1"/>
</dbReference>
<evidence type="ECO:0000259" key="2">
    <source>
        <dbReference type="SMART" id="SM00849"/>
    </source>
</evidence>
<dbReference type="CDD" id="cd16282">
    <property type="entry name" value="metallo-hydrolase-like_MBL-fold"/>
    <property type="match status" value="1"/>
</dbReference>
<dbReference type="SMART" id="SM00849">
    <property type="entry name" value="Lactamase_B"/>
    <property type="match status" value="1"/>
</dbReference>
<dbReference type="AlphaFoldDB" id="A0A939EQI3"/>
<evidence type="ECO:0000256" key="1">
    <source>
        <dbReference type="SAM" id="MobiDB-lite"/>
    </source>
</evidence>
<evidence type="ECO:0000313" key="3">
    <source>
        <dbReference type="EMBL" id="MBO0346111.1"/>
    </source>
</evidence>
<organism evidence="3 4">
    <name type="scientific">Roseibium limicola</name>
    <dbReference type="NCBI Taxonomy" id="2816037"/>
    <lineage>
        <taxon>Bacteria</taxon>
        <taxon>Pseudomonadati</taxon>
        <taxon>Pseudomonadota</taxon>
        <taxon>Alphaproteobacteria</taxon>
        <taxon>Hyphomicrobiales</taxon>
        <taxon>Stappiaceae</taxon>
        <taxon>Roseibium</taxon>
    </lineage>
</organism>
<keyword evidence="4" id="KW-1185">Reference proteome</keyword>
<sequence>MTKQAPSPDTSTSKNVSFQELGRDCYAVRLKGPVGETASLTANIGVVVGRKQILVIDAGPVPAAATAVSESLSNKFGKPVRYVALTHFHARHGLGASGFEGADVVVSDLTRRMLADHGSDNRQLAARRDRSTFAKGTARLVEPNISCASSLSLNLGDKEVRLMHLGRGHTLGDTVVWVEDARVMFTGGLVATSNAPYCADGHLADWPRVLTRIAAFRPNAIMPSSGESAIGTSSVTRAVEQTRTYLETLKDTGFQAVEEGANLREVLSAVDQSMTSRLKSLNAYDERISVNVARAYDEAKGVDMPIIWTTEREASLMSVLGDVAQSSAEKAVDADPAEAAPADSASHVEESPPKQDKTAETSQTDAKPACEDDQLEETIAEDEKA</sequence>
<accession>A0A939EQI3</accession>
<dbReference type="EMBL" id="JAFLNF010000005">
    <property type="protein sequence ID" value="MBO0346111.1"/>
    <property type="molecule type" value="Genomic_DNA"/>
</dbReference>
<evidence type="ECO:0000313" key="4">
    <source>
        <dbReference type="Proteomes" id="UP000664779"/>
    </source>
</evidence>
<protein>
    <submittedName>
        <fullName evidence="3">MBL fold metallo-hydrolase</fullName>
    </submittedName>
</protein>
<dbReference type="PANTHER" id="PTHR42951:SF20">
    <property type="entry name" value="BETA LACTAMASE"/>
    <property type="match status" value="1"/>
</dbReference>
<dbReference type="InterPro" id="IPR036866">
    <property type="entry name" value="RibonucZ/Hydroxyglut_hydro"/>
</dbReference>
<gene>
    <name evidence="3" type="ORF">J0X15_12840</name>
</gene>
<dbReference type="InterPro" id="IPR050855">
    <property type="entry name" value="NDM-1-like"/>
</dbReference>
<dbReference type="SUPFAM" id="SSF56281">
    <property type="entry name" value="Metallo-hydrolase/oxidoreductase"/>
    <property type="match status" value="1"/>
</dbReference>
<proteinExistence type="predicted"/>
<reference evidence="3" key="1">
    <citation type="submission" date="2021-03" db="EMBL/GenBank/DDBJ databases">
        <title>Roseibium sp. CAU 1637 isolated from Incheon.</title>
        <authorList>
            <person name="Kim W."/>
        </authorList>
    </citation>
    <scope>NUCLEOTIDE SEQUENCE</scope>
    <source>
        <strain evidence="3">CAU 1637</strain>
    </source>
</reference>
<dbReference type="Proteomes" id="UP000664779">
    <property type="component" value="Unassembled WGS sequence"/>
</dbReference>
<feature type="compositionally biased region" description="Acidic residues" evidence="1">
    <location>
        <begin position="371"/>
        <end position="385"/>
    </location>
</feature>
<dbReference type="Pfam" id="PF00753">
    <property type="entry name" value="Lactamase_B"/>
    <property type="match status" value="1"/>
</dbReference>
<comment type="caution">
    <text evidence="3">The sequence shown here is derived from an EMBL/GenBank/DDBJ whole genome shotgun (WGS) entry which is preliminary data.</text>
</comment>
<feature type="region of interest" description="Disordered" evidence="1">
    <location>
        <begin position="327"/>
        <end position="385"/>
    </location>
</feature>
<name>A0A939EQI3_9HYPH</name>
<feature type="domain" description="Metallo-beta-lactamase" evidence="2">
    <location>
        <begin position="41"/>
        <end position="225"/>
    </location>
</feature>
<dbReference type="RefSeq" id="WP_206941348.1">
    <property type="nucleotide sequence ID" value="NZ_JAFLNF010000005.1"/>
</dbReference>
<dbReference type="InterPro" id="IPR001279">
    <property type="entry name" value="Metallo-B-lactamas"/>
</dbReference>
<dbReference type="PANTHER" id="PTHR42951">
    <property type="entry name" value="METALLO-BETA-LACTAMASE DOMAIN-CONTAINING"/>
    <property type="match status" value="1"/>
</dbReference>
<feature type="compositionally biased region" description="Basic and acidic residues" evidence="1">
    <location>
        <begin position="346"/>
        <end position="359"/>
    </location>
</feature>